<reference evidence="2" key="1">
    <citation type="journal article" date="2020" name="Stud. Mycol.">
        <title>101 Dothideomycetes genomes: a test case for predicting lifestyles and emergence of pathogens.</title>
        <authorList>
            <person name="Haridas S."/>
            <person name="Albert R."/>
            <person name="Binder M."/>
            <person name="Bloem J."/>
            <person name="Labutti K."/>
            <person name="Salamov A."/>
            <person name="Andreopoulos B."/>
            <person name="Baker S."/>
            <person name="Barry K."/>
            <person name="Bills G."/>
            <person name="Bluhm B."/>
            <person name="Cannon C."/>
            <person name="Castanera R."/>
            <person name="Culley D."/>
            <person name="Daum C."/>
            <person name="Ezra D."/>
            <person name="Gonzalez J."/>
            <person name="Henrissat B."/>
            <person name="Kuo A."/>
            <person name="Liang C."/>
            <person name="Lipzen A."/>
            <person name="Lutzoni F."/>
            <person name="Magnuson J."/>
            <person name="Mondo S."/>
            <person name="Nolan M."/>
            <person name="Ohm R."/>
            <person name="Pangilinan J."/>
            <person name="Park H.-J."/>
            <person name="Ramirez L."/>
            <person name="Alfaro M."/>
            <person name="Sun H."/>
            <person name="Tritt A."/>
            <person name="Yoshinaga Y."/>
            <person name="Zwiers L.-H."/>
            <person name="Turgeon B."/>
            <person name="Goodwin S."/>
            <person name="Spatafora J."/>
            <person name="Crous P."/>
            <person name="Grigoriev I."/>
        </authorList>
    </citation>
    <scope>NUCLEOTIDE SEQUENCE</scope>
    <source>
        <strain evidence="2">CBS 130266</strain>
    </source>
</reference>
<dbReference type="Proteomes" id="UP000800235">
    <property type="component" value="Unassembled WGS sequence"/>
</dbReference>
<organism evidence="2 3">
    <name type="scientific">Tothia fuscella</name>
    <dbReference type="NCBI Taxonomy" id="1048955"/>
    <lineage>
        <taxon>Eukaryota</taxon>
        <taxon>Fungi</taxon>
        <taxon>Dikarya</taxon>
        <taxon>Ascomycota</taxon>
        <taxon>Pezizomycotina</taxon>
        <taxon>Dothideomycetes</taxon>
        <taxon>Pleosporomycetidae</taxon>
        <taxon>Venturiales</taxon>
        <taxon>Cylindrosympodiaceae</taxon>
        <taxon>Tothia</taxon>
    </lineage>
</organism>
<accession>A0A9P4NWD1</accession>
<evidence type="ECO:0000313" key="2">
    <source>
        <dbReference type="EMBL" id="KAF2432842.1"/>
    </source>
</evidence>
<keyword evidence="3" id="KW-1185">Reference proteome</keyword>
<feature type="compositionally biased region" description="Acidic residues" evidence="1">
    <location>
        <begin position="102"/>
        <end position="127"/>
    </location>
</feature>
<dbReference type="EMBL" id="MU007024">
    <property type="protein sequence ID" value="KAF2432842.1"/>
    <property type="molecule type" value="Genomic_DNA"/>
</dbReference>
<comment type="caution">
    <text evidence="2">The sequence shown here is derived from an EMBL/GenBank/DDBJ whole genome shotgun (WGS) entry which is preliminary data.</text>
</comment>
<name>A0A9P4NWD1_9PEZI</name>
<proteinExistence type="predicted"/>
<evidence type="ECO:0000256" key="1">
    <source>
        <dbReference type="SAM" id="MobiDB-lite"/>
    </source>
</evidence>
<protein>
    <submittedName>
        <fullName evidence="2">Uncharacterized protein</fullName>
    </submittedName>
</protein>
<dbReference type="AlphaFoldDB" id="A0A9P4NWD1"/>
<feature type="region of interest" description="Disordered" evidence="1">
    <location>
        <begin position="75"/>
        <end position="127"/>
    </location>
</feature>
<evidence type="ECO:0000313" key="3">
    <source>
        <dbReference type="Proteomes" id="UP000800235"/>
    </source>
</evidence>
<gene>
    <name evidence="2" type="ORF">EJ08DRAFT_647937</name>
</gene>
<sequence length="127" mass="14170">MPALSLLRIFRHVFGEPSSETKAENRMRRLLIDTFAQHLIQLAAGKPRSLNREFERYPEFQIGVLRRRIELVAEESGVDPNAAPDAPLPDRESSVGSSMEGTESESGSESDSSEDESPQEVEVIEID</sequence>